<evidence type="ECO:0000313" key="1">
    <source>
        <dbReference type="EMBL" id="PFT36281.1"/>
    </source>
</evidence>
<dbReference type="EMBL" id="NVCO01000124">
    <property type="protein sequence ID" value="PFT36281.1"/>
    <property type="molecule type" value="Genomic_DNA"/>
</dbReference>
<dbReference type="Pfam" id="PF06282">
    <property type="entry name" value="DUF1036"/>
    <property type="match status" value="1"/>
</dbReference>
<dbReference type="RefSeq" id="WP_098641201.1">
    <property type="nucleotide sequence ID" value="NZ_JAOTPC010000002.1"/>
</dbReference>
<sequence length="111" mass="13094">MPLRFRNDTSLPLEIAVASYEGRCTGSQWRKEGWWQIPPRGQITLFNENVKDKKFFFYGRSTDHAHEWKGEWTTGLPDTVFSRCWDETGGTIYGMRRFIAPSDDYTYPLYL</sequence>
<dbReference type="AlphaFoldDB" id="A0A9X7FSS6"/>
<accession>A0A9X7FSS6</accession>
<gene>
    <name evidence="1" type="ORF">COK72_30855</name>
</gene>
<dbReference type="InterPro" id="IPR009380">
    <property type="entry name" value="DUF1036"/>
</dbReference>
<evidence type="ECO:0000313" key="2">
    <source>
        <dbReference type="Proteomes" id="UP000226106"/>
    </source>
</evidence>
<dbReference type="Proteomes" id="UP000226106">
    <property type="component" value="Unassembled WGS sequence"/>
</dbReference>
<proteinExistence type="predicted"/>
<evidence type="ECO:0008006" key="3">
    <source>
        <dbReference type="Google" id="ProtNLM"/>
    </source>
</evidence>
<name>A0A9X7FSS6_BACTU</name>
<reference evidence="1 2" key="1">
    <citation type="submission" date="2017-09" db="EMBL/GenBank/DDBJ databases">
        <title>Large-scale bioinformatics analysis of Bacillus genomes uncovers conserved roles of natural products in bacterial physiology.</title>
        <authorList>
            <consortium name="Agbiome Team Llc"/>
            <person name="Bleich R.M."/>
            <person name="Grubbs K.J."/>
            <person name="Santa Maria K.C."/>
            <person name="Allen S.E."/>
            <person name="Farag S."/>
            <person name="Shank E.A."/>
            <person name="Bowers A."/>
        </authorList>
    </citation>
    <scope>NUCLEOTIDE SEQUENCE [LARGE SCALE GENOMIC DNA]</scope>
    <source>
        <strain evidence="1 2">AFS065400</strain>
    </source>
</reference>
<comment type="caution">
    <text evidence="1">The sequence shown here is derived from an EMBL/GenBank/DDBJ whole genome shotgun (WGS) entry which is preliminary data.</text>
</comment>
<protein>
    <recommendedName>
        <fullName evidence="3">DUF1036 domain-containing protein</fullName>
    </recommendedName>
</protein>
<organism evidence="1 2">
    <name type="scientific">Bacillus thuringiensis</name>
    <dbReference type="NCBI Taxonomy" id="1428"/>
    <lineage>
        <taxon>Bacteria</taxon>
        <taxon>Bacillati</taxon>
        <taxon>Bacillota</taxon>
        <taxon>Bacilli</taxon>
        <taxon>Bacillales</taxon>
        <taxon>Bacillaceae</taxon>
        <taxon>Bacillus</taxon>
        <taxon>Bacillus cereus group</taxon>
    </lineage>
</organism>